<comment type="similarity">
    <text evidence="1 2">Belongs to the small heat shock protein (HSP20) family.</text>
</comment>
<keyword evidence="5" id="KW-1185">Reference proteome</keyword>
<dbReference type="Pfam" id="PF00011">
    <property type="entry name" value="HSP20"/>
    <property type="match status" value="1"/>
</dbReference>
<dbReference type="CDD" id="cd06464">
    <property type="entry name" value="ACD_sHsps-like"/>
    <property type="match status" value="1"/>
</dbReference>
<proteinExistence type="inferred from homology"/>
<evidence type="ECO:0000256" key="1">
    <source>
        <dbReference type="PROSITE-ProRule" id="PRU00285"/>
    </source>
</evidence>
<name>A0ABP6RZJ3_9PSEU</name>
<dbReference type="InterPro" id="IPR031107">
    <property type="entry name" value="Small_HSP"/>
</dbReference>
<reference evidence="5" key="1">
    <citation type="journal article" date="2019" name="Int. J. Syst. Evol. Microbiol.">
        <title>The Global Catalogue of Microorganisms (GCM) 10K type strain sequencing project: providing services to taxonomists for standard genome sequencing and annotation.</title>
        <authorList>
            <consortium name="The Broad Institute Genomics Platform"/>
            <consortium name="The Broad Institute Genome Sequencing Center for Infectious Disease"/>
            <person name="Wu L."/>
            <person name="Ma J."/>
        </authorList>
    </citation>
    <scope>NUCLEOTIDE SEQUENCE [LARGE SCALE GENOMIC DNA]</scope>
    <source>
        <strain evidence="5">JCM 9687</strain>
    </source>
</reference>
<dbReference type="InterPro" id="IPR002068">
    <property type="entry name" value="A-crystallin/Hsp20_dom"/>
</dbReference>
<dbReference type="SUPFAM" id="SSF49764">
    <property type="entry name" value="HSP20-like chaperones"/>
    <property type="match status" value="1"/>
</dbReference>
<gene>
    <name evidence="4" type="ORF">GCM10020366_58990</name>
</gene>
<organism evidence="4 5">
    <name type="scientific">Saccharopolyspora gregorii</name>
    <dbReference type="NCBI Taxonomy" id="33914"/>
    <lineage>
        <taxon>Bacteria</taxon>
        <taxon>Bacillati</taxon>
        <taxon>Actinomycetota</taxon>
        <taxon>Actinomycetes</taxon>
        <taxon>Pseudonocardiales</taxon>
        <taxon>Pseudonocardiaceae</taxon>
        <taxon>Saccharopolyspora</taxon>
    </lineage>
</organism>
<dbReference type="PROSITE" id="PS01031">
    <property type="entry name" value="SHSP"/>
    <property type="match status" value="1"/>
</dbReference>
<evidence type="ECO:0000313" key="4">
    <source>
        <dbReference type="EMBL" id="GAA3364173.1"/>
    </source>
</evidence>
<accession>A0ABP6RZJ3</accession>
<dbReference type="EMBL" id="BAAAYK010000038">
    <property type="protein sequence ID" value="GAA3364173.1"/>
    <property type="molecule type" value="Genomic_DNA"/>
</dbReference>
<dbReference type="PANTHER" id="PTHR11527">
    <property type="entry name" value="HEAT-SHOCK PROTEIN 20 FAMILY MEMBER"/>
    <property type="match status" value="1"/>
</dbReference>
<protein>
    <submittedName>
        <fullName evidence="4">Hsp20/alpha crystallin family protein</fullName>
    </submittedName>
</protein>
<dbReference type="Gene3D" id="2.60.40.790">
    <property type="match status" value="1"/>
</dbReference>
<dbReference type="InterPro" id="IPR008978">
    <property type="entry name" value="HSP20-like_chaperone"/>
</dbReference>
<comment type="caution">
    <text evidence="4">The sequence shown here is derived from an EMBL/GenBank/DDBJ whole genome shotgun (WGS) entry which is preliminary data.</text>
</comment>
<evidence type="ECO:0000256" key="2">
    <source>
        <dbReference type="RuleBase" id="RU003616"/>
    </source>
</evidence>
<evidence type="ECO:0000313" key="5">
    <source>
        <dbReference type="Proteomes" id="UP001500483"/>
    </source>
</evidence>
<dbReference type="Proteomes" id="UP001500483">
    <property type="component" value="Unassembled WGS sequence"/>
</dbReference>
<feature type="domain" description="SHSP" evidence="3">
    <location>
        <begin position="32"/>
        <end position="153"/>
    </location>
</feature>
<sequence length="165" mass="17698">MMALAVRGWDQFAGLDREFDALVRGAFRGRGGAEQRYAPAADVLREGSDLVFRLDLPGVDVEDVSVEVADGALKISGSRTARTEVPAEDADESGPSRVLVRELRSGAFSRGFRLPKGVTGEQVEADYDRGVLEVRVRGALEQAAPTKVAVRDRAAEEAGAPAEDR</sequence>
<evidence type="ECO:0000259" key="3">
    <source>
        <dbReference type="PROSITE" id="PS01031"/>
    </source>
</evidence>